<dbReference type="EMBL" id="ML119058">
    <property type="protein sequence ID" value="ROT36909.1"/>
    <property type="molecule type" value="Genomic_DNA"/>
</dbReference>
<dbReference type="Proteomes" id="UP000272025">
    <property type="component" value="Unassembled WGS sequence"/>
</dbReference>
<feature type="region of interest" description="Disordered" evidence="1">
    <location>
        <begin position="1"/>
        <end position="26"/>
    </location>
</feature>
<dbReference type="RefSeq" id="XP_028464715.1">
    <property type="nucleotide sequence ID" value="XM_028607271.1"/>
</dbReference>
<dbReference type="OrthoDB" id="289721at2759"/>
<dbReference type="STRING" id="1314773.A0A3N2PQX0"/>
<feature type="compositionally biased region" description="Basic residues" evidence="1">
    <location>
        <begin position="1"/>
        <end position="11"/>
    </location>
</feature>
<sequence length="169" mass="18933">MAANCRIKRSANNHECPNGLPPAKRARHKNTVPVSHAILQHYFSKIQTLREYLISNLPRSSRLRRKKIASLGLRSGPPASEERGINPTETLLCSLLDDTLVAIPHGPPSQQHQQQQQNAEKDDDRWERWVSFSQKGDESYVTLSGDPADALYSQSEVKGGHRTTPGNLY</sequence>
<protein>
    <submittedName>
        <fullName evidence="2">Uncharacterized protein</fullName>
    </submittedName>
</protein>
<organism evidence="2 3">
    <name type="scientific">Sodiomyces alkalinus (strain CBS 110278 / VKM F-3762 / F11)</name>
    <name type="common">Alkaliphilic filamentous fungus</name>
    <dbReference type="NCBI Taxonomy" id="1314773"/>
    <lineage>
        <taxon>Eukaryota</taxon>
        <taxon>Fungi</taxon>
        <taxon>Dikarya</taxon>
        <taxon>Ascomycota</taxon>
        <taxon>Pezizomycotina</taxon>
        <taxon>Sordariomycetes</taxon>
        <taxon>Hypocreomycetidae</taxon>
        <taxon>Glomerellales</taxon>
        <taxon>Plectosphaerellaceae</taxon>
        <taxon>Sodiomyces</taxon>
    </lineage>
</organism>
<reference evidence="2 3" key="1">
    <citation type="journal article" date="2018" name="Mol. Ecol.">
        <title>The obligate alkalophilic soda-lake fungus Sodiomyces alkalinus has shifted to a protein diet.</title>
        <authorList>
            <person name="Grum-Grzhimaylo A.A."/>
            <person name="Falkoski D.L."/>
            <person name="van den Heuvel J."/>
            <person name="Valero-Jimenez C.A."/>
            <person name="Min B."/>
            <person name="Choi I.G."/>
            <person name="Lipzen A."/>
            <person name="Daum C.G."/>
            <person name="Aanen D.K."/>
            <person name="Tsang A."/>
            <person name="Henrissat B."/>
            <person name="Bilanenko E.N."/>
            <person name="de Vries R.P."/>
            <person name="van Kan J.A.L."/>
            <person name="Grigoriev I.V."/>
            <person name="Debets A.J.M."/>
        </authorList>
    </citation>
    <scope>NUCLEOTIDE SEQUENCE [LARGE SCALE GENOMIC DNA]</scope>
    <source>
        <strain evidence="2 3">F11</strain>
    </source>
</reference>
<name>A0A3N2PQX0_SODAK</name>
<dbReference type="GeneID" id="39575749"/>
<accession>A0A3N2PQX0</accession>
<evidence type="ECO:0000313" key="3">
    <source>
        <dbReference type="Proteomes" id="UP000272025"/>
    </source>
</evidence>
<feature type="region of interest" description="Disordered" evidence="1">
    <location>
        <begin position="104"/>
        <end position="125"/>
    </location>
</feature>
<proteinExistence type="predicted"/>
<evidence type="ECO:0000313" key="2">
    <source>
        <dbReference type="EMBL" id="ROT36909.1"/>
    </source>
</evidence>
<dbReference type="AlphaFoldDB" id="A0A3N2PQX0"/>
<evidence type="ECO:0000256" key="1">
    <source>
        <dbReference type="SAM" id="MobiDB-lite"/>
    </source>
</evidence>
<keyword evidence="3" id="KW-1185">Reference proteome</keyword>
<gene>
    <name evidence="2" type="ORF">SODALDRAFT_210196</name>
</gene>